<proteinExistence type="predicted"/>
<dbReference type="Pfam" id="PF06722">
    <property type="entry name" value="EryCIII-like_C"/>
    <property type="match status" value="1"/>
</dbReference>
<evidence type="ECO:0000313" key="3">
    <source>
        <dbReference type="Proteomes" id="UP000825935"/>
    </source>
</evidence>
<evidence type="ECO:0000313" key="2">
    <source>
        <dbReference type="EMBL" id="KAH7435200.1"/>
    </source>
</evidence>
<dbReference type="GO" id="GO:0016757">
    <property type="term" value="F:glycosyltransferase activity"/>
    <property type="evidence" value="ECO:0007669"/>
    <property type="project" value="UniProtKB-ARBA"/>
</dbReference>
<protein>
    <recommendedName>
        <fullName evidence="1">Erythromycin biosynthesis protein CIII-like C-terminal domain-containing protein</fullName>
    </recommendedName>
</protein>
<dbReference type="OMA" id="FNDRLFC"/>
<dbReference type="PANTHER" id="PTHR48050:SF11">
    <property type="entry name" value="GLYCOSYLTRANSFERASE"/>
    <property type="match status" value="1"/>
</dbReference>
<organism evidence="2 3">
    <name type="scientific">Ceratopteris richardii</name>
    <name type="common">Triangle waterfern</name>
    <dbReference type="NCBI Taxonomy" id="49495"/>
    <lineage>
        <taxon>Eukaryota</taxon>
        <taxon>Viridiplantae</taxon>
        <taxon>Streptophyta</taxon>
        <taxon>Embryophyta</taxon>
        <taxon>Tracheophyta</taxon>
        <taxon>Polypodiopsida</taxon>
        <taxon>Polypodiidae</taxon>
        <taxon>Polypodiales</taxon>
        <taxon>Pteridineae</taxon>
        <taxon>Pteridaceae</taxon>
        <taxon>Parkerioideae</taxon>
        <taxon>Ceratopteris</taxon>
    </lineage>
</organism>
<dbReference type="InterPro" id="IPR010610">
    <property type="entry name" value="EryCIII-like_C"/>
</dbReference>
<dbReference type="SUPFAM" id="SSF53756">
    <property type="entry name" value="UDP-Glycosyltransferase/glycogen phosphorylase"/>
    <property type="match status" value="1"/>
</dbReference>
<dbReference type="InterPro" id="IPR050426">
    <property type="entry name" value="Glycosyltransferase_28"/>
</dbReference>
<accession>A0A8T2UKW4</accession>
<keyword evidence="3" id="KW-1185">Reference proteome</keyword>
<dbReference type="OrthoDB" id="5835829at2759"/>
<sequence length="359" mass="40388">MFTHLRAPASFETRFMKSHPLLYDKLKRQSPGKVGWDDVIHWMWPLFTVRWAEWRMKHLHLSSCPLTDPVTELPMIYDWPTKPLVLYGFSKHVVECPSYWPNNVHACGFWFLKASLLHFDSQPTAYPELSAFLDKSKDPPIFIGLSSMGSMGFIDNPSGLLRVLEGVVKTVNQNMILFTSAYAPLETAVIAAAKQDQKALSTELIEVNSELNVNKSINENVLQRGLQLFGNKLFCFSGTVPYLWLFPKCCLVIHHGGSGTTAAALHSGVPQVICPFILDQFYWAERMAWIGVSPPPLKRECLIPPGSSETHASLNDLLHAIEEASHPKVRSCAEDYGKRIREEDGVGFAVETICRIMSI</sequence>
<dbReference type="AlphaFoldDB" id="A0A8T2UKW4"/>
<evidence type="ECO:0000259" key="1">
    <source>
        <dbReference type="Pfam" id="PF06722"/>
    </source>
</evidence>
<dbReference type="PANTHER" id="PTHR48050">
    <property type="entry name" value="STEROL 3-BETA-GLUCOSYLTRANSFERASE"/>
    <property type="match status" value="1"/>
</dbReference>
<comment type="caution">
    <text evidence="2">The sequence shown here is derived from an EMBL/GenBank/DDBJ whole genome shotgun (WGS) entry which is preliminary data.</text>
</comment>
<name>A0A8T2UKW4_CERRI</name>
<dbReference type="EMBL" id="CM035411">
    <property type="protein sequence ID" value="KAH7435200.1"/>
    <property type="molecule type" value="Genomic_DNA"/>
</dbReference>
<gene>
    <name evidence="2" type="ORF">KP509_06G054400</name>
</gene>
<reference evidence="2" key="1">
    <citation type="submission" date="2021-08" db="EMBL/GenBank/DDBJ databases">
        <title>WGS assembly of Ceratopteris richardii.</title>
        <authorList>
            <person name="Marchant D.B."/>
            <person name="Chen G."/>
            <person name="Jenkins J."/>
            <person name="Shu S."/>
            <person name="Leebens-Mack J."/>
            <person name="Grimwood J."/>
            <person name="Schmutz J."/>
            <person name="Soltis P."/>
            <person name="Soltis D."/>
            <person name="Chen Z.-H."/>
        </authorList>
    </citation>
    <scope>NUCLEOTIDE SEQUENCE</scope>
    <source>
        <strain evidence="2">Whitten #5841</strain>
        <tissue evidence="2">Leaf</tissue>
    </source>
</reference>
<dbReference type="Proteomes" id="UP000825935">
    <property type="component" value="Chromosome 6"/>
</dbReference>
<dbReference type="Gene3D" id="3.40.50.2000">
    <property type="entry name" value="Glycogen Phosphorylase B"/>
    <property type="match status" value="1"/>
</dbReference>
<feature type="domain" description="Erythromycin biosynthesis protein CIII-like C-terminal" evidence="1">
    <location>
        <begin position="238"/>
        <end position="292"/>
    </location>
</feature>